<accession>A0ABW6T3F8</accession>
<evidence type="ECO:0000256" key="5">
    <source>
        <dbReference type="ARBA" id="ARBA00022692"/>
    </source>
</evidence>
<feature type="transmembrane region" description="Helical" evidence="8">
    <location>
        <begin position="105"/>
        <end position="124"/>
    </location>
</feature>
<reference evidence="9 10" key="1">
    <citation type="submission" date="2024-10" db="EMBL/GenBank/DDBJ databases">
        <title>The Natural Products Discovery Center: Release of the First 8490 Sequenced Strains for Exploring Actinobacteria Biosynthetic Diversity.</title>
        <authorList>
            <person name="Kalkreuter E."/>
            <person name="Kautsar S.A."/>
            <person name="Yang D."/>
            <person name="Bader C.D."/>
            <person name="Teijaro C.N."/>
            <person name="Fluegel L."/>
            <person name="Davis C.M."/>
            <person name="Simpson J.R."/>
            <person name="Lauterbach L."/>
            <person name="Steele A.D."/>
            <person name="Gui C."/>
            <person name="Meng S."/>
            <person name="Li G."/>
            <person name="Viehrig K."/>
            <person name="Ye F."/>
            <person name="Su P."/>
            <person name="Kiefer A.F."/>
            <person name="Nichols A."/>
            <person name="Cepeda A.J."/>
            <person name="Yan W."/>
            <person name="Fan B."/>
            <person name="Jiang Y."/>
            <person name="Adhikari A."/>
            <person name="Zheng C.-J."/>
            <person name="Schuster L."/>
            <person name="Cowan T.M."/>
            <person name="Smanski M.J."/>
            <person name="Chevrette M.G."/>
            <person name="De Carvalho L.P.S."/>
            <person name="Shen B."/>
        </authorList>
    </citation>
    <scope>NUCLEOTIDE SEQUENCE [LARGE SCALE GENOMIC DNA]</scope>
    <source>
        <strain evidence="9 10">NPDC002173</strain>
    </source>
</reference>
<sequence length="342" mass="35052">MTAIAPSPSPASTAASRRTARGRWYLAAAGLAVVVTAYSLTVASVPLPFGDVLDALTGRADDALSRLVWDYQIPRIILCWAVGAGLGASGAVLQSVIRNPLASPDVLGVTRGAGVTALFVVLILPATPLSLLPVAALAGGVAVTVVVYTLAYRGGTTPIRLALVGVAASACCEAVIRFLLMRYPQNVNGSLIWLAGSFFGRTWQTVAITVPWVVACLPVVVFLGRRLDVMGLGDPMAVGLGERAEGTRRLAIAVAVVLASGAVAAAGTLSFVSLIAPHIARRLIGGRMAALTPMAAAVGVLLTLGADTLGRGISPPLEIPAGLITAVIGAPYFLYLLMRTGR</sequence>
<evidence type="ECO:0000256" key="1">
    <source>
        <dbReference type="ARBA" id="ARBA00004651"/>
    </source>
</evidence>
<dbReference type="RefSeq" id="WP_387417941.1">
    <property type="nucleotide sequence ID" value="NZ_JBIASD010000054.1"/>
</dbReference>
<feature type="transmembrane region" description="Helical" evidence="8">
    <location>
        <begin position="24"/>
        <end position="47"/>
    </location>
</feature>
<proteinExistence type="inferred from homology"/>
<evidence type="ECO:0000256" key="8">
    <source>
        <dbReference type="SAM" id="Phobius"/>
    </source>
</evidence>
<evidence type="ECO:0000256" key="2">
    <source>
        <dbReference type="ARBA" id="ARBA00007935"/>
    </source>
</evidence>
<keyword evidence="4" id="KW-1003">Cell membrane</keyword>
<keyword evidence="10" id="KW-1185">Reference proteome</keyword>
<feature type="transmembrane region" description="Helical" evidence="8">
    <location>
        <begin position="319"/>
        <end position="338"/>
    </location>
</feature>
<dbReference type="CDD" id="cd06550">
    <property type="entry name" value="TM_ABC_iron-siderophores_like"/>
    <property type="match status" value="1"/>
</dbReference>
<feature type="transmembrane region" description="Helical" evidence="8">
    <location>
        <begin position="73"/>
        <end position="93"/>
    </location>
</feature>
<feature type="transmembrane region" description="Helical" evidence="8">
    <location>
        <begin position="203"/>
        <end position="223"/>
    </location>
</feature>
<protein>
    <submittedName>
        <fullName evidence="9">FecCD family ABC transporter permease</fullName>
    </submittedName>
</protein>
<evidence type="ECO:0000313" key="10">
    <source>
        <dbReference type="Proteomes" id="UP001602013"/>
    </source>
</evidence>
<dbReference type="PANTHER" id="PTHR30472">
    <property type="entry name" value="FERRIC ENTEROBACTIN TRANSPORT SYSTEM PERMEASE PROTEIN"/>
    <property type="match status" value="1"/>
</dbReference>
<evidence type="ECO:0000256" key="3">
    <source>
        <dbReference type="ARBA" id="ARBA00022448"/>
    </source>
</evidence>
<evidence type="ECO:0000313" key="9">
    <source>
        <dbReference type="EMBL" id="MFF3671776.1"/>
    </source>
</evidence>
<evidence type="ECO:0000256" key="6">
    <source>
        <dbReference type="ARBA" id="ARBA00022989"/>
    </source>
</evidence>
<evidence type="ECO:0000256" key="7">
    <source>
        <dbReference type="ARBA" id="ARBA00023136"/>
    </source>
</evidence>
<feature type="transmembrane region" description="Helical" evidence="8">
    <location>
        <begin position="250"/>
        <end position="276"/>
    </location>
</feature>
<keyword evidence="5 8" id="KW-0812">Transmembrane</keyword>
<dbReference type="Pfam" id="PF01032">
    <property type="entry name" value="FecCD"/>
    <property type="match status" value="1"/>
</dbReference>
<dbReference type="InterPro" id="IPR000522">
    <property type="entry name" value="ABC_transptr_permease_BtuC"/>
</dbReference>
<evidence type="ECO:0000256" key="4">
    <source>
        <dbReference type="ARBA" id="ARBA00022475"/>
    </source>
</evidence>
<dbReference type="SUPFAM" id="SSF81345">
    <property type="entry name" value="ABC transporter involved in vitamin B12 uptake, BtuC"/>
    <property type="match status" value="1"/>
</dbReference>
<dbReference type="EMBL" id="JBIASD010000054">
    <property type="protein sequence ID" value="MFF3671776.1"/>
    <property type="molecule type" value="Genomic_DNA"/>
</dbReference>
<feature type="transmembrane region" description="Helical" evidence="8">
    <location>
        <begin position="130"/>
        <end position="150"/>
    </location>
</feature>
<dbReference type="InterPro" id="IPR037294">
    <property type="entry name" value="ABC_BtuC-like"/>
</dbReference>
<keyword evidence="6 8" id="KW-1133">Transmembrane helix</keyword>
<name>A0ABW6T3F8_9ACTN</name>
<dbReference type="Gene3D" id="1.10.3470.10">
    <property type="entry name" value="ABC transporter involved in vitamin B12 uptake, BtuC"/>
    <property type="match status" value="1"/>
</dbReference>
<comment type="subcellular location">
    <subcellularLocation>
        <location evidence="1">Cell membrane</location>
        <topology evidence="1">Multi-pass membrane protein</topology>
    </subcellularLocation>
</comment>
<dbReference type="PANTHER" id="PTHR30472:SF37">
    <property type="entry name" value="FE(3+) DICITRATE TRANSPORT SYSTEM PERMEASE PROTEIN FECD-RELATED"/>
    <property type="match status" value="1"/>
</dbReference>
<dbReference type="Proteomes" id="UP001602013">
    <property type="component" value="Unassembled WGS sequence"/>
</dbReference>
<feature type="transmembrane region" description="Helical" evidence="8">
    <location>
        <begin position="288"/>
        <end position="307"/>
    </location>
</feature>
<comment type="caution">
    <text evidence="9">The sequence shown here is derived from an EMBL/GenBank/DDBJ whole genome shotgun (WGS) entry which is preliminary data.</text>
</comment>
<feature type="transmembrane region" description="Helical" evidence="8">
    <location>
        <begin position="162"/>
        <end position="183"/>
    </location>
</feature>
<keyword evidence="3" id="KW-0813">Transport</keyword>
<organism evidence="9 10">
    <name type="scientific">Microtetraspora malaysiensis</name>
    <dbReference type="NCBI Taxonomy" id="161358"/>
    <lineage>
        <taxon>Bacteria</taxon>
        <taxon>Bacillati</taxon>
        <taxon>Actinomycetota</taxon>
        <taxon>Actinomycetes</taxon>
        <taxon>Streptosporangiales</taxon>
        <taxon>Streptosporangiaceae</taxon>
        <taxon>Microtetraspora</taxon>
    </lineage>
</organism>
<gene>
    <name evidence="9" type="ORF">ACFYXI_39945</name>
</gene>
<comment type="similarity">
    <text evidence="2">Belongs to the binding-protein-dependent transport system permease family. FecCD subfamily.</text>
</comment>
<keyword evidence="7 8" id="KW-0472">Membrane</keyword>